<proteinExistence type="predicted"/>
<sequence>MKREGEVMTDTAKKKPLRKTVKPVPSEAFKNQQLNLFQTFLGEKDELSNAVDLWDNTPRFSISRRKQEKLRLAGGFLPISTINFQYRRFPFTADIRPARFKLYGQDGKPTGETIEYYPSAREELIEHALRKLAVEEQAGYFDKPDFRSGCRFSLHQLRTHLIEQGHSLRYDELIEGLEILALSSIEIKGEGDQEDITGSGNYITLVARVNRKDIKADPDSKWLVQFHPLITDSIQKVTYRQFNYKRLMNCRTQLARWLIGQLVLKYTNASLTNTFDMKYSTIKRDSALLESYTRGRDAIAALDGAWAEVKALGVLTSFRKAEQRSGRAKLEDVIYTLHPSVEFAAEQKAANRRQNDDRTKNNTAQQQTLELFMDQPKSTRKIT</sequence>
<reference evidence="2 3" key="1">
    <citation type="submission" date="2017-11" db="EMBL/GenBank/DDBJ databases">
        <title>Draft Genome Sequence of Methylobacter psychrotolerans Sph1T, an Obligate Methanotroph from Low-Temperature Environments.</title>
        <authorList>
            <person name="Oshkin I.Y."/>
            <person name="Miroshnikov K."/>
            <person name="Belova S.E."/>
            <person name="Korzhenkov A."/>
            <person name="Toshchakov S.V."/>
            <person name="Dedysh S.N."/>
        </authorList>
    </citation>
    <scope>NUCLEOTIDE SEQUENCE [LARGE SCALE GENOMIC DNA]</scope>
    <source>
        <strain evidence="2 3">Sph1</strain>
    </source>
</reference>
<dbReference type="Proteomes" id="UP000237423">
    <property type="component" value="Unassembled WGS sequence"/>
</dbReference>
<dbReference type="EMBL" id="PGFZ01000016">
    <property type="protein sequence ID" value="POZ50036.1"/>
    <property type="molecule type" value="Genomic_DNA"/>
</dbReference>
<organism evidence="2 3">
    <name type="scientific">Methylovulum psychrotolerans</name>
    <dbReference type="NCBI Taxonomy" id="1704499"/>
    <lineage>
        <taxon>Bacteria</taxon>
        <taxon>Pseudomonadati</taxon>
        <taxon>Pseudomonadota</taxon>
        <taxon>Gammaproteobacteria</taxon>
        <taxon>Methylococcales</taxon>
        <taxon>Methylococcaceae</taxon>
        <taxon>Methylovulum</taxon>
    </lineage>
</organism>
<feature type="region of interest" description="Disordered" evidence="1">
    <location>
        <begin position="347"/>
        <end position="383"/>
    </location>
</feature>
<name>A0A2S5CGW2_9GAMM</name>
<feature type="region of interest" description="Disordered" evidence="1">
    <location>
        <begin position="1"/>
        <end position="21"/>
    </location>
</feature>
<evidence type="ECO:0000256" key="1">
    <source>
        <dbReference type="SAM" id="MobiDB-lite"/>
    </source>
</evidence>
<evidence type="ECO:0000313" key="2">
    <source>
        <dbReference type="EMBL" id="POZ50036.1"/>
    </source>
</evidence>
<protein>
    <submittedName>
        <fullName evidence="2">Replication protein</fullName>
    </submittedName>
</protein>
<comment type="caution">
    <text evidence="2">The sequence shown here is derived from an EMBL/GenBank/DDBJ whole genome shotgun (WGS) entry which is preliminary data.</text>
</comment>
<gene>
    <name evidence="2" type="ORF">AADEFJLK_04160</name>
</gene>
<evidence type="ECO:0000313" key="3">
    <source>
        <dbReference type="Proteomes" id="UP000237423"/>
    </source>
</evidence>
<accession>A0A2S5CGW2</accession>
<dbReference type="AlphaFoldDB" id="A0A2S5CGW2"/>